<proteinExistence type="predicted"/>
<organism evidence="3 4">
    <name type="scientific">Tritonibacter mobilis F1926</name>
    <dbReference type="NCBI Taxonomy" id="1265309"/>
    <lineage>
        <taxon>Bacteria</taxon>
        <taxon>Pseudomonadati</taxon>
        <taxon>Pseudomonadota</taxon>
        <taxon>Alphaproteobacteria</taxon>
        <taxon>Rhodobacterales</taxon>
        <taxon>Paracoccaceae</taxon>
        <taxon>Tritonibacter</taxon>
    </lineage>
</organism>
<feature type="transmembrane region" description="Helical" evidence="1">
    <location>
        <begin position="108"/>
        <end position="126"/>
    </location>
</feature>
<dbReference type="RefSeq" id="WP_005642354.1">
    <property type="nucleotide sequence ID" value="NZ_CP015230.1"/>
</dbReference>
<keyword evidence="1" id="KW-0472">Membrane</keyword>
<dbReference type="STRING" id="1265309.K529_012965"/>
<evidence type="ECO:0000256" key="1">
    <source>
        <dbReference type="SAM" id="Phobius"/>
    </source>
</evidence>
<gene>
    <name evidence="3" type="ORF">K529_012965</name>
</gene>
<dbReference type="GO" id="GO:0004175">
    <property type="term" value="F:endopeptidase activity"/>
    <property type="evidence" value="ECO:0007669"/>
    <property type="project" value="UniProtKB-ARBA"/>
</dbReference>
<keyword evidence="1" id="KW-0812">Transmembrane</keyword>
<evidence type="ECO:0000313" key="4">
    <source>
        <dbReference type="Proteomes" id="UP000013243"/>
    </source>
</evidence>
<dbReference type="Pfam" id="PF02517">
    <property type="entry name" value="Rce1-like"/>
    <property type="match status" value="1"/>
</dbReference>
<feature type="transmembrane region" description="Helical" evidence="1">
    <location>
        <begin position="64"/>
        <end position="87"/>
    </location>
</feature>
<feature type="transmembrane region" description="Helical" evidence="1">
    <location>
        <begin position="271"/>
        <end position="291"/>
    </location>
</feature>
<dbReference type="Proteomes" id="UP000013243">
    <property type="component" value="Chromosome"/>
</dbReference>
<keyword evidence="1" id="KW-1133">Transmembrane helix</keyword>
<dbReference type="AlphaFoldDB" id="A0A1B1A524"/>
<reference evidence="3 4" key="1">
    <citation type="journal article" date="2016" name="ISME J.">
        <title>Global occurrence and heterogeneity of the Roseobacter-clade species Ruegeria mobilis.</title>
        <authorList>
            <person name="Sonnenschein E."/>
            <person name="Gram L."/>
        </authorList>
    </citation>
    <scope>NUCLEOTIDE SEQUENCE [LARGE SCALE GENOMIC DNA]</scope>
    <source>
        <strain evidence="3 4">F1926</strain>
    </source>
</reference>
<sequence length="293" mass="31551">MSYQPHEILLHQARPKAELWRLALGVVLVVVTWFALGLISDMFLLPAVLALTGGADLYSGSDPAGMAILLGNFIFATIAVGLVLQMLHGRSLGTLVGPRALLLHQGLQVGRVLLLVLVVLLVLPPYDMGAPLVSNLAFGQWVALLPLSLVLVLIQVSAEEILFRGYLQQGLAARFKSPLVWLVLPSLLFGMGHYMPQEAGDNAWLIVAGATLYGMLMADLTARSGSLGPAIAVHFVNNVWALLIVSSPSSLNGLALYLHPFAMDDVAALRPWLWVDVMVMLVSWLAARVAIRA</sequence>
<dbReference type="EMBL" id="CP015230">
    <property type="protein sequence ID" value="ANP41683.1"/>
    <property type="molecule type" value="Genomic_DNA"/>
</dbReference>
<name>A0A1B1A524_9RHOB</name>
<feature type="domain" description="CAAX prenyl protease 2/Lysostaphin resistance protein A-like" evidence="2">
    <location>
        <begin position="143"/>
        <end position="239"/>
    </location>
</feature>
<accession>A0A1B1A524</accession>
<evidence type="ECO:0000313" key="3">
    <source>
        <dbReference type="EMBL" id="ANP41683.1"/>
    </source>
</evidence>
<feature type="transmembrane region" description="Helical" evidence="1">
    <location>
        <begin position="202"/>
        <end position="218"/>
    </location>
</feature>
<keyword evidence="3" id="KW-0378">Hydrolase</keyword>
<dbReference type="GO" id="GO:0080120">
    <property type="term" value="P:CAAX-box protein maturation"/>
    <property type="evidence" value="ECO:0007669"/>
    <property type="project" value="UniProtKB-ARBA"/>
</dbReference>
<dbReference type="KEGG" id="rmb:K529_012965"/>
<dbReference type="InterPro" id="IPR052710">
    <property type="entry name" value="CAAX_protease"/>
</dbReference>
<feature type="transmembrane region" description="Helical" evidence="1">
    <location>
        <begin position="138"/>
        <end position="158"/>
    </location>
</feature>
<protein>
    <submittedName>
        <fullName evidence="3">CAAX protease</fullName>
    </submittedName>
</protein>
<feature type="transmembrane region" description="Helical" evidence="1">
    <location>
        <begin position="179"/>
        <end position="196"/>
    </location>
</feature>
<dbReference type="PANTHER" id="PTHR36435:SF1">
    <property type="entry name" value="CAAX AMINO TERMINAL PROTEASE FAMILY PROTEIN"/>
    <property type="match status" value="1"/>
</dbReference>
<feature type="transmembrane region" description="Helical" evidence="1">
    <location>
        <begin position="20"/>
        <end position="44"/>
    </location>
</feature>
<dbReference type="PANTHER" id="PTHR36435">
    <property type="entry name" value="SLR1288 PROTEIN"/>
    <property type="match status" value="1"/>
</dbReference>
<evidence type="ECO:0000259" key="2">
    <source>
        <dbReference type="Pfam" id="PF02517"/>
    </source>
</evidence>
<keyword evidence="3" id="KW-0645">Protease</keyword>
<feature type="transmembrane region" description="Helical" evidence="1">
    <location>
        <begin position="230"/>
        <end position="251"/>
    </location>
</feature>
<dbReference type="InterPro" id="IPR003675">
    <property type="entry name" value="Rce1/LyrA-like_dom"/>
</dbReference>
<dbReference type="GO" id="GO:0006508">
    <property type="term" value="P:proteolysis"/>
    <property type="evidence" value="ECO:0007669"/>
    <property type="project" value="UniProtKB-KW"/>
</dbReference>
<dbReference type="GeneID" id="28250761"/>
<dbReference type="OrthoDB" id="7171777at2"/>